<evidence type="ECO:0000256" key="3">
    <source>
        <dbReference type="ARBA" id="ARBA00022679"/>
    </source>
</evidence>
<dbReference type="InterPro" id="IPR000394">
    <property type="entry name" value="RNA_pol_sigma_54"/>
</dbReference>
<dbReference type="InterPro" id="IPR038709">
    <property type="entry name" value="RpoN_core-bd_sf"/>
</dbReference>
<dbReference type="GO" id="GO:0006352">
    <property type="term" value="P:DNA-templated transcription initiation"/>
    <property type="evidence" value="ECO:0007669"/>
    <property type="project" value="InterPro"/>
</dbReference>
<feature type="domain" description="RNA polymerase sigma factor 54 DNA-binding" evidence="10">
    <location>
        <begin position="273"/>
        <end position="429"/>
    </location>
</feature>
<evidence type="ECO:0000256" key="6">
    <source>
        <dbReference type="ARBA" id="ARBA00023082"/>
    </source>
</evidence>
<dbReference type="PIRSF" id="PIRSF000774">
    <property type="entry name" value="RpoN"/>
    <property type="match status" value="1"/>
</dbReference>
<evidence type="ECO:0000256" key="1">
    <source>
        <dbReference type="ARBA" id="ARBA00008798"/>
    </source>
</evidence>
<sequence length="435" mass="47722">MDMMQFQRQTTQLAMTQRMQESLRILQMSNADLSDYLLAQAQDNPCLEVRLPEGTSVAPALPSRGIQNAQDRDAFATVEGQPVSLLAHVEEQIELAFFDPGDRRIALAFAEALEPSGWLGQPVPDIAAAAGVDLDEALAILDRLQAFEPAGLFARSLAECLALQLDDLGLLTWELRTMLDHLPLVAEGKLAELARRCDCELDHIRENLALIRSLNPKPGEAFEHGRTPIQPPDLRVLRGKDGWEVELTRAQLPRIRVEAATTTGDPAADVWLGRAQSQARWLMRAVERRQSTLLRAAACLVRHQAAFLDHGPRALKPLSMEEVAAELELHPSTVSRATATRLIETPRGLIPLRNFFSRSVWSDGPSAPQSQDALMALVGEIIAAENRAKPLSDDAIVKEAKAAGAVLARRTVTKYREALGIPSSYDRKRAAAVAC</sequence>
<evidence type="ECO:0000256" key="4">
    <source>
        <dbReference type="ARBA" id="ARBA00022695"/>
    </source>
</evidence>
<dbReference type="InterPro" id="IPR007046">
    <property type="entry name" value="RNA_pol_sigma_54_core-bd"/>
</dbReference>
<organism evidence="12 13">
    <name type="scientific">Cereibacter ovatus</name>
    <dbReference type="NCBI Taxonomy" id="439529"/>
    <lineage>
        <taxon>Bacteria</taxon>
        <taxon>Pseudomonadati</taxon>
        <taxon>Pseudomonadota</taxon>
        <taxon>Alphaproteobacteria</taxon>
        <taxon>Rhodobacterales</taxon>
        <taxon>Paracoccaceae</taxon>
        <taxon>Cereibacter</taxon>
    </lineage>
</organism>
<evidence type="ECO:0000256" key="2">
    <source>
        <dbReference type="ARBA" id="ARBA00022478"/>
    </source>
</evidence>
<dbReference type="GO" id="GO:0001216">
    <property type="term" value="F:DNA-binding transcription activator activity"/>
    <property type="evidence" value="ECO:0007669"/>
    <property type="project" value="InterPro"/>
</dbReference>
<dbReference type="Pfam" id="PF04963">
    <property type="entry name" value="Sigma54_CBD"/>
    <property type="match status" value="1"/>
</dbReference>
<reference evidence="13" key="1">
    <citation type="submission" date="2017-08" db="EMBL/GenBank/DDBJ databases">
        <authorList>
            <person name="Varghese N."/>
            <person name="Submissions S."/>
        </authorList>
    </citation>
    <scope>NUCLEOTIDE SEQUENCE [LARGE SCALE GENOMIC DNA]</scope>
    <source>
        <strain evidence="13">JA234</strain>
    </source>
</reference>
<evidence type="ECO:0000256" key="5">
    <source>
        <dbReference type="ARBA" id="ARBA00023015"/>
    </source>
</evidence>
<dbReference type="PROSITE" id="PS50044">
    <property type="entry name" value="SIGMA54_3"/>
    <property type="match status" value="1"/>
</dbReference>
<dbReference type="EMBL" id="OAOQ01000003">
    <property type="protein sequence ID" value="SNX69189.1"/>
    <property type="molecule type" value="Genomic_DNA"/>
</dbReference>
<dbReference type="NCBIfam" id="TIGR02395">
    <property type="entry name" value="rpoN_sigma"/>
    <property type="match status" value="1"/>
</dbReference>
<dbReference type="GO" id="GO:0000428">
    <property type="term" value="C:DNA-directed RNA polymerase complex"/>
    <property type="evidence" value="ECO:0007669"/>
    <property type="project" value="UniProtKB-KW"/>
</dbReference>
<dbReference type="PROSITE" id="PS00717">
    <property type="entry name" value="SIGMA54_1"/>
    <property type="match status" value="1"/>
</dbReference>
<comment type="function">
    <text evidence="9">Sigma factors are initiation factors that promote the attachment of RNA polymerase to specific initiation sites and are then released.</text>
</comment>
<keyword evidence="4 9" id="KW-0548">Nucleotidyltransferase</keyword>
<dbReference type="PRINTS" id="PR00045">
    <property type="entry name" value="SIGMA54FCT"/>
</dbReference>
<dbReference type="GO" id="GO:0016987">
    <property type="term" value="F:sigma factor activity"/>
    <property type="evidence" value="ECO:0007669"/>
    <property type="project" value="UniProtKB-KW"/>
</dbReference>
<dbReference type="Pfam" id="PF04552">
    <property type="entry name" value="Sigma54_DBD"/>
    <property type="match status" value="1"/>
</dbReference>
<feature type="domain" description="RNA polymerase sigma factor 54 core-binding" evidence="11">
    <location>
        <begin position="79"/>
        <end position="258"/>
    </location>
</feature>
<name>A0A285CNR4_9RHOB</name>
<comment type="similarity">
    <text evidence="1 9">Belongs to the sigma-54 factor family.</text>
</comment>
<dbReference type="GO" id="GO:0003677">
    <property type="term" value="F:DNA binding"/>
    <property type="evidence" value="ECO:0007669"/>
    <property type="project" value="UniProtKB-KW"/>
</dbReference>
<dbReference type="InterPro" id="IPR007634">
    <property type="entry name" value="RNA_pol_sigma_54_DNA-bd"/>
</dbReference>
<evidence type="ECO:0000259" key="10">
    <source>
        <dbReference type="Pfam" id="PF04552"/>
    </source>
</evidence>
<gene>
    <name evidence="12" type="ORF">SAMN05878503_103176</name>
</gene>
<dbReference type="PROSITE" id="PS00718">
    <property type="entry name" value="SIGMA54_2"/>
    <property type="match status" value="1"/>
</dbReference>
<evidence type="ECO:0000256" key="7">
    <source>
        <dbReference type="ARBA" id="ARBA00023125"/>
    </source>
</evidence>
<keyword evidence="5 9" id="KW-0805">Transcription regulation</keyword>
<dbReference type="Gene3D" id="1.10.10.1330">
    <property type="entry name" value="RNA polymerase sigma-54 factor, core-binding domain"/>
    <property type="match status" value="1"/>
</dbReference>
<dbReference type="PANTHER" id="PTHR32248:SF4">
    <property type="entry name" value="RNA POLYMERASE SIGMA-54 FACTOR"/>
    <property type="match status" value="1"/>
</dbReference>
<evidence type="ECO:0000256" key="8">
    <source>
        <dbReference type="ARBA" id="ARBA00023163"/>
    </source>
</evidence>
<proteinExistence type="inferred from homology"/>
<evidence type="ECO:0000313" key="13">
    <source>
        <dbReference type="Proteomes" id="UP000219467"/>
    </source>
</evidence>
<dbReference type="PANTHER" id="PTHR32248">
    <property type="entry name" value="RNA POLYMERASE SIGMA-54 FACTOR"/>
    <property type="match status" value="1"/>
</dbReference>
<keyword evidence="7 9" id="KW-0238">DNA-binding</keyword>
<keyword evidence="3 9" id="KW-0808">Transferase</keyword>
<dbReference type="Pfam" id="PF00309">
    <property type="entry name" value="Sigma54_AID"/>
    <property type="match status" value="1"/>
</dbReference>
<dbReference type="Gene3D" id="1.10.10.60">
    <property type="entry name" value="Homeodomain-like"/>
    <property type="match status" value="1"/>
</dbReference>
<dbReference type="Proteomes" id="UP000219467">
    <property type="component" value="Unassembled WGS sequence"/>
</dbReference>
<evidence type="ECO:0000313" key="12">
    <source>
        <dbReference type="EMBL" id="SNX69189.1"/>
    </source>
</evidence>
<dbReference type="OrthoDB" id="9814402at2"/>
<keyword evidence="13" id="KW-1185">Reference proteome</keyword>
<evidence type="ECO:0000256" key="9">
    <source>
        <dbReference type="PIRNR" id="PIRNR000774"/>
    </source>
</evidence>
<dbReference type="AlphaFoldDB" id="A0A285CNR4"/>
<keyword evidence="8 9" id="KW-0804">Transcription</keyword>
<accession>A0A285CNR4</accession>
<keyword evidence="6 9" id="KW-0731">Sigma factor</keyword>
<dbReference type="RefSeq" id="WP_097029645.1">
    <property type="nucleotide sequence ID" value="NZ_OAOQ01000003.1"/>
</dbReference>
<protein>
    <recommendedName>
        <fullName evidence="9">RNA polymerase sigma-54 factor</fullName>
    </recommendedName>
</protein>
<dbReference type="GO" id="GO:0016779">
    <property type="term" value="F:nucleotidyltransferase activity"/>
    <property type="evidence" value="ECO:0007669"/>
    <property type="project" value="UniProtKB-KW"/>
</dbReference>
<keyword evidence="2 9" id="KW-0240">DNA-directed RNA polymerase</keyword>
<evidence type="ECO:0000259" key="11">
    <source>
        <dbReference type="Pfam" id="PF04963"/>
    </source>
</evidence>